<evidence type="ECO:0000313" key="4">
    <source>
        <dbReference type="Proteomes" id="UP000241771"/>
    </source>
</evidence>
<feature type="domain" description="TadE-like" evidence="2">
    <location>
        <begin position="38"/>
        <end position="80"/>
    </location>
</feature>
<proteinExistence type="predicted"/>
<dbReference type="EMBL" id="PYMA01000011">
    <property type="protein sequence ID" value="PSW18337.1"/>
    <property type="molecule type" value="Genomic_DNA"/>
</dbReference>
<dbReference type="Pfam" id="PF07811">
    <property type="entry name" value="TadE"/>
    <property type="match status" value="1"/>
</dbReference>
<evidence type="ECO:0000313" key="3">
    <source>
        <dbReference type="EMBL" id="PSW18337.1"/>
    </source>
</evidence>
<comment type="caution">
    <text evidence="3">The sequence shown here is derived from an EMBL/GenBank/DDBJ whole genome shotgun (WGS) entry which is preliminary data.</text>
</comment>
<protein>
    <submittedName>
        <fullName evidence="3">Pilus assembly protein</fullName>
    </submittedName>
</protein>
<gene>
    <name evidence="3" type="ORF">C9I98_16685</name>
</gene>
<keyword evidence="1" id="KW-1133">Transmembrane helix</keyword>
<keyword evidence="1" id="KW-0812">Transmembrane</keyword>
<dbReference type="OrthoDB" id="5817223at2"/>
<dbReference type="AlphaFoldDB" id="A0A2T3NQ50"/>
<keyword evidence="4" id="KW-1185">Reference proteome</keyword>
<feature type="transmembrane region" description="Helical" evidence="1">
    <location>
        <begin position="39"/>
        <end position="59"/>
    </location>
</feature>
<accession>A0A2T3NQ50</accession>
<name>A0A2T3NQ50_9GAMM</name>
<dbReference type="RefSeq" id="WP_081878905.1">
    <property type="nucleotide sequence ID" value="NZ_JGVO01000274.1"/>
</dbReference>
<reference evidence="3 4" key="1">
    <citation type="submission" date="2018-01" db="EMBL/GenBank/DDBJ databases">
        <title>Whole genome sequencing of Histamine producing bacteria.</title>
        <authorList>
            <person name="Butler K."/>
        </authorList>
    </citation>
    <scope>NUCLEOTIDE SEQUENCE [LARGE SCALE GENOMIC DNA]</scope>
    <source>
        <strain evidence="3 4">DSM 100436</strain>
    </source>
</reference>
<organism evidence="3 4">
    <name type="scientific">Photobacterium sanctipauli</name>
    <dbReference type="NCBI Taxonomy" id="1342794"/>
    <lineage>
        <taxon>Bacteria</taxon>
        <taxon>Pseudomonadati</taxon>
        <taxon>Pseudomonadota</taxon>
        <taxon>Gammaproteobacteria</taxon>
        <taxon>Vibrionales</taxon>
        <taxon>Vibrionaceae</taxon>
        <taxon>Photobacterium</taxon>
    </lineage>
</organism>
<sequence length="192" mass="22144">MQRRACSPMSNGSLANRQIRPFKQCRPFKQSRPSKQRGVVAIEFALGGLVLILTVFAIFEISRFIYITTLVESALRESARDSKVVMTDNYDSLIEQRFEQENAIWHYLVEPNQFRFQSRYFANVSDLANNLSTQGCRHANPDNGSAQAYCPLVEFELSYTYQPMFILAGAASRDIKRRMVVVQEHQGWYRSE</sequence>
<evidence type="ECO:0000256" key="1">
    <source>
        <dbReference type="SAM" id="Phobius"/>
    </source>
</evidence>
<dbReference type="Proteomes" id="UP000241771">
    <property type="component" value="Unassembled WGS sequence"/>
</dbReference>
<dbReference type="InterPro" id="IPR012495">
    <property type="entry name" value="TadE-like_dom"/>
</dbReference>
<evidence type="ECO:0000259" key="2">
    <source>
        <dbReference type="Pfam" id="PF07811"/>
    </source>
</evidence>
<keyword evidence="1" id="KW-0472">Membrane</keyword>